<dbReference type="PANTHER" id="PTHR24321:SF8">
    <property type="entry name" value="ESTRADIOL 17-BETA-DEHYDROGENASE 8-RELATED"/>
    <property type="match status" value="1"/>
</dbReference>
<gene>
    <name evidence="3" type="ORF">HJC23_008548</name>
</gene>
<dbReference type="EMBL" id="JABMIG020000310">
    <property type="protein sequence ID" value="KAL3781645.1"/>
    <property type="molecule type" value="Genomic_DNA"/>
</dbReference>
<dbReference type="SUPFAM" id="SSF51735">
    <property type="entry name" value="NAD(P)-binding Rossmann-fold domains"/>
    <property type="match status" value="1"/>
</dbReference>
<proteinExistence type="inferred from homology"/>
<evidence type="ECO:0000313" key="4">
    <source>
        <dbReference type="Proteomes" id="UP001516023"/>
    </source>
</evidence>
<comment type="similarity">
    <text evidence="1">Belongs to the short-chain dehydrogenases/reductases (SDR) family.</text>
</comment>
<dbReference type="PROSITE" id="PS00061">
    <property type="entry name" value="ADH_SHORT"/>
    <property type="match status" value="1"/>
</dbReference>
<organism evidence="3 4">
    <name type="scientific">Cyclotella cryptica</name>
    <dbReference type="NCBI Taxonomy" id="29204"/>
    <lineage>
        <taxon>Eukaryota</taxon>
        <taxon>Sar</taxon>
        <taxon>Stramenopiles</taxon>
        <taxon>Ochrophyta</taxon>
        <taxon>Bacillariophyta</taxon>
        <taxon>Coscinodiscophyceae</taxon>
        <taxon>Thalassiosirophycidae</taxon>
        <taxon>Stephanodiscales</taxon>
        <taxon>Stephanodiscaceae</taxon>
        <taxon>Cyclotella</taxon>
    </lineage>
</organism>
<dbReference type="PRINTS" id="PR00081">
    <property type="entry name" value="GDHRDH"/>
</dbReference>
<protein>
    <recommendedName>
        <fullName evidence="5">Short-chain dehydrogenase/reductase SDR</fullName>
    </recommendedName>
</protein>
<evidence type="ECO:0000256" key="2">
    <source>
        <dbReference type="ARBA" id="ARBA00023002"/>
    </source>
</evidence>
<dbReference type="Proteomes" id="UP001516023">
    <property type="component" value="Unassembled WGS sequence"/>
</dbReference>
<dbReference type="AlphaFoldDB" id="A0ABD3P0C7"/>
<accession>A0ABD3P0C7</accession>
<sequence length="260" mass="28511">MKLAVVTGIARCTGIGHAICDVLLEGGLAVIGLDLNPLEASSFLPTKYPHQFRSRICRVDSDPINLHQQLNEKAFLPTDDAETNEEMALTRLIARLEEYDKYIQNNMRSAFLVTEVCRQYFPPPNPGVTPLLSRPSASIIHISSTRALASEFGPKYCQEGYASAKAGLLGLTHAQGQSMARLARVNVILPGWIDTEDHGNGGYIPSDVDHGWHTTGRVGNPRDVAQMVAFLADDEKSGFITCQEFTIDGGVSKRMHYPET</sequence>
<keyword evidence="2" id="KW-0560">Oxidoreductase</keyword>
<comment type="caution">
    <text evidence="3">The sequence shown here is derived from an EMBL/GenBank/DDBJ whole genome shotgun (WGS) entry which is preliminary data.</text>
</comment>
<dbReference type="GO" id="GO:0016491">
    <property type="term" value="F:oxidoreductase activity"/>
    <property type="evidence" value="ECO:0007669"/>
    <property type="project" value="UniProtKB-KW"/>
</dbReference>
<evidence type="ECO:0000256" key="1">
    <source>
        <dbReference type="ARBA" id="ARBA00006484"/>
    </source>
</evidence>
<evidence type="ECO:0008006" key="5">
    <source>
        <dbReference type="Google" id="ProtNLM"/>
    </source>
</evidence>
<dbReference type="InterPro" id="IPR036291">
    <property type="entry name" value="NAD(P)-bd_dom_sf"/>
</dbReference>
<dbReference type="Gene3D" id="3.40.50.720">
    <property type="entry name" value="NAD(P)-binding Rossmann-like Domain"/>
    <property type="match status" value="1"/>
</dbReference>
<evidence type="ECO:0000313" key="3">
    <source>
        <dbReference type="EMBL" id="KAL3781645.1"/>
    </source>
</evidence>
<keyword evidence="4" id="KW-1185">Reference proteome</keyword>
<dbReference type="Pfam" id="PF13561">
    <property type="entry name" value="adh_short_C2"/>
    <property type="match status" value="1"/>
</dbReference>
<dbReference type="InterPro" id="IPR002347">
    <property type="entry name" value="SDR_fam"/>
</dbReference>
<dbReference type="InterPro" id="IPR020904">
    <property type="entry name" value="Sc_DH/Rdtase_CS"/>
</dbReference>
<reference evidence="3 4" key="1">
    <citation type="journal article" date="2020" name="G3 (Bethesda)">
        <title>Improved Reference Genome for Cyclotella cryptica CCMP332, a Model for Cell Wall Morphogenesis, Salinity Adaptation, and Lipid Production in Diatoms (Bacillariophyta).</title>
        <authorList>
            <person name="Roberts W.R."/>
            <person name="Downey K.M."/>
            <person name="Ruck E.C."/>
            <person name="Traller J.C."/>
            <person name="Alverson A.J."/>
        </authorList>
    </citation>
    <scope>NUCLEOTIDE SEQUENCE [LARGE SCALE GENOMIC DNA]</scope>
    <source>
        <strain evidence="3 4">CCMP332</strain>
    </source>
</reference>
<dbReference type="PANTHER" id="PTHR24321">
    <property type="entry name" value="DEHYDROGENASES, SHORT CHAIN"/>
    <property type="match status" value="1"/>
</dbReference>
<name>A0ABD3P0C7_9STRA</name>